<evidence type="ECO:0000313" key="1">
    <source>
        <dbReference type="EMBL" id="WCT14402.1"/>
    </source>
</evidence>
<dbReference type="Proteomes" id="UP001216139">
    <property type="component" value="Chromosome"/>
</dbReference>
<evidence type="ECO:0000313" key="2">
    <source>
        <dbReference type="Proteomes" id="UP001216139"/>
    </source>
</evidence>
<protein>
    <submittedName>
        <fullName evidence="1">Uncharacterized protein</fullName>
    </submittedName>
</protein>
<keyword evidence="2" id="KW-1185">Reference proteome</keyword>
<name>A0ABY7TDF6_9SPHI</name>
<organism evidence="1 2">
    <name type="scientific">Mucilaginibacter jinjuensis</name>
    <dbReference type="NCBI Taxonomy" id="1176721"/>
    <lineage>
        <taxon>Bacteria</taxon>
        <taxon>Pseudomonadati</taxon>
        <taxon>Bacteroidota</taxon>
        <taxon>Sphingobacteriia</taxon>
        <taxon>Sphingobacteriales</taxon>
        <taxon>Sphingobacteriaceae</taxon>
        <taxon>Mucilaginibacter</taxon>
    </lineage>
</organism>
<gene>
    <name evidence="1" type="ORF">PQO05_10705</name>
</gene>
<sequence length="220" mass="25091">MKKTILPILLAFSTIGYGQKIIKNNLGRVAFSKDSISSFQSQEAVKLKILPSIKKSEAFLELRMYAYPGAGSLVAVTIIKNKGDSITCQKIVYTKANHRPGTPDIWKLIKTDTSAAFKYTYLFMGPINSRQDTVVDQIKKTKIFTLASWKKMSETMIKAGTYNSDFYAQYHNHAIVEVKLGNQFRNFDISPVQGENTAYNEYFTQVNNTVRLFNYFQYKK</sequence>
<accession>A0ABY7TDF6</accession>
<dbReference type="RefSeq" id="WP_273632901.1">
    <property type="nucleotide sequence ID" value="NZ_CP117167.1"/>
</dbReference>
<proteinExistence type="predicted"/>
<dbReference type="EMBL" id="CP117167">
    <property type="protein sequence ID" value="WCT14402.1"/>
    <property type="molecule type" value="Genomic_DNA"/>
</dbReference>
<reference evidence="1 2" key="1">
    <citation type="submission" date="2023-02" db="EMBL/GenBank/DDBJ databases">
        <title>Genome sequence of Mucilaginibacter jinjuensis strain KACC 16571.</title>
        <authorList>
            <person name="Kim S."/>
            <person name="Heo J."/>
            <person name="Kwon S.-W."/>
        </authorList>
    </citation>
    <scope>NUCLEOTIDE SEQUENCE [LARGE SCALE GENOMIC DNA]</scope>
    <source>
        <strain evidence="1 2">KACC 16571</strain>
    </source>
</reference>